<dbReference type="OrthoDB" id="2581067at2759"/>
<evidence type="ECO:0000313" key="2">
    <source>
        <dbReference type="EMBL" id="OCF31303.1"/>
    </source>
</evidence>
<reference evidence="2 3" key="1">
    <citation type="submission" date="2013-07" db="EMBL/GenBank/DDBJ databases">
        <title>The Genome Sequence of Cryptococcus heveanensis BCC8398.</title>
        <authorList>
            <consortium name="The Broad Institute Genome Sequencing Platform"/>
            <person name="Cuomo C."/>
            <person name="Litvintseva A."/>
            <person name="Chen Y."/>
            <person name="Heitman J."/>
            <person name="Sun S."/>
            <person name="Springer D."/>
            <person name="Dromer F."/>
            <person name="Young S.K."/>
            <person name="Zeng Q."/>
            <person name="Gargeya S."/>
            <person name="Fitzgerald M."/>
            <person name="Abouelleil A."/>
            <person name="Alvarado L."/>
            <person name="Berlin A.M."/>
            <person name="Chapman S.B."/>
            <person name="Dewar J."/>
            <person name="Goldberg J."/>
            <person name="Griggs A."/>
            <person name="Gujja S."/>
            <person name="Hansen M."/>
            <person name="Howarth C."/>
            <person name="Imamovic A."/>
            <person name="Larimer J."/>
            <person name="McCowan C."/>
            <person name="Murphy C."/>
            <person name="Pearson M."/>
            <person name="Priest M."/>
            <person name="Roberts A."/>
            <person name="Saif S."/>
            <person name="Shea T."/>
            <person name="Sykes S."/>
            <person name="Wortman J."/>
            <person name="Nusbaum C."/>
            <person name="Birren B."/>
        </authorList>
    </citation>
    <scope>NUCLEOTIDE SEQUENCE [LARGE SCALE GENOMIC DNA]</scope>
    <source>
        <strain evidence="2 3">BCC8398</strain>
    </source>
</reference>
<keyword evidence="1" id="KW-0732">Signal</keyword>
<name>A0A1B9GK22_9TREE</name>
<dbReference type="STRING" id="1296120.A0A1B9GK22"/>
<feature type="signal peptide" evidence="1">
    <location>
        <begin position="1"/>
        <end position="16"/>
    </location>
</feature>
<evidence type="ECO:0000313" key="3">
    <source>
        <dbReference type="Proteomes" id="UP000092666"/>
    </source>
</evidence>
<sequence>MKLSLLLLPFLPLVLSISSIYWPVTHPSATYPWVLGQKNLVAWTTGGGTGIDSFDIQLHNFNSSIMIGFIPIALRVPMERLPTGKKNYGGEIEVDLNVQLPTGDGFFLIFMNTYHGEVYSKSPKFSIYSSTPDNYTEPDLPTATVTATVTTIPNPTQQWAITLNGIDPDATASAKNYAGNAGSGT</sequence>
<evidence type="ECO:0000256" key="1">
    <source>
        <dbReference type="SAM" id="SignalP"/>
    </source>
</evidence>
<keyword evidence="3" id="KW-1185">Reference proteome</keyword>
<dbReference type="AlphaFoldDB" id="A0A1B9GK22"/>
<protein>
    <submittedName>
        <fullName evidence="2">Uncharacterized protein</fullName>
    </submittedName>
</protein>
<dbReference type="EMBL" id="KV700136">
    <property type="protein sequence ID" value="OCF31303.1"/>
    <property type="molecule type" value="Genomic_DNA"/>
</dbReference>
<accession>A0A1B9GK22</accession>
<proteinExistence type="predicted"/>
<reference evidence="3" key="2">
    <citation type="submission" date="2013-12" db="EMBL/GenBank/DDBJ databases">
        <title>Evolution of pathogenesis and genome organization in the Tremellales.</title>
        <authorList>
            <person name="Cuomo C."/>
            <person name="Litvintseva A."/>
            <person name="Heitman J."/>
            <person name="Chen Y."/>
            <person name="Sun S."/>
            <person name="Springer D."/>
            <person name="Dromer F."/>
            <person name="Young S."/>
            <person name="Zeng Q."/>
            <person name="Chapman S."/>
            <person name="Gujja S."/>
            <person name="Saif S."/>
            <person name="Birren B."/>
        </authorList>
    </citation>
    <scope>NUCLEOTIDE SEQUENCE [LARGE SCALE GENOMIC DNA]</scope>
    <source>
        <strain evidence="3">BCC8398</strain>
    </source>
</reference>
<feature type="chain" id="PRO_5008627100" evidence="1">
    <location>
        <begin position="17"/>
        <end position="185"/>
    </location>
</feature>
<gene>
    <name evidence="2" type="ORF">I316_07089</name>
</gene>
<dbReference type="Proteomes" id="UP000092666">
    <property type="component" value="Unassembled WGS sequence"/>
</dbReference>
<organism evidence="2 3">
    <name type="scientific">Kwoniella heveanensis BCC8398</name>
    <dbReference type="NCBI Taxonomy" id="1296120"/>
    <lineage>
        <taxon>Eukaryota</taxon>
        <taxon>Fungi</taxon>
        <taxon>Dikarya</taxon>
        <taxon>Basidiomycota</taxon>
        <taxon>Agaricomycotina</taxon>
        <taxon>Tremellomycetes</taxon>
        <taxon>Tremellales</taxon>
        <taxon>Cryptococcaceae</taxon>
        <taxon>Kwoniella</taxon>
    </lineage>
</organism>